<feature type="transmembrane region" description="Helical" evidence="9">
    <location>
        <begin position="303"/>
        <end position="329"/>
    </location>
</feature>
<dbReference type="RefSeq" id="WP_269308851.1">
    <property type="nucleotide sequence ID" value="NZ_CP098242.1"/>
</dbReference>
<protein>
    <submittedName>
        <fullName evidence="10">Sodium:alanine symporter family protein</fullName>
    </submittedName>
</protein>
<evidence type="ECO:0000256" key="7">
    <source>
        <dbReference type="ARBA" id="ARBA00022989"/>
    </source>
</evidence>
<name>A0A9E9LYI9_9BURK</name>
<organism evidence="10 11">
    <name type="scientific">Oxalobacter vibrioformis</name>
    <dbReference type="NCBI Taxonomy" id="933080"/>
    <lineage>
        <taxon>Bacteria</taxon>
        <taxon>Pseudomonadati</taxon>
        <taxon>Pseudomonadota</taxon>
        <taxon>Betaproteobacteria</taxon>
        <taxon>Burkholderiales</taxon>
        <taxon>Oxalobacteraceae</taxon>
        <taxon>Oxalobacter</taxon>
    </lineage>
</organism>
<reference evidence="10" key="1">
    <citation type="journal article" date="2022" name="Front. Microbiol.">
        <title>New perspectives on an old grouping: The genomic and phenotypic variability of Oxalobacter formigenes and the implications for calcium oxalate stone prevention.</title>
        <authorList>
            <person name="Chmiel J.A."/>
            <person name="Carr C."/>
            <person name="Stuivenberg G.A."/>
            <person name="Venema R."/>
            <person name="Chanyi R.M."/>
            <person name="Al K.F."/>
            <person name="Giguere D."/>
            <person name="Say H."/>
            <person name="Akouris P.P."/>
            <person name="Dominguez Romero S.A."/>
            <person name="Kwong A."/>
            <person name="Tai V."/>
            <person name="Koval S.F."/>
            <person name="Razvi H."/>
            <person name="Bjazevic J."/>
            <person name="Burton J.P."/>
        </authorList>
    </citation>
    <scope>NUCLEOTIDE SEQUENCE</scope>
    <source>
        <strain evidence="10">WoOx3</strain>
    </source>
</reference>
<keyword evidence="5 9" id="KW-0812">Transmembrane</keyword>
<evidence type="ECO:0000313" key="11">
    <source>
        <dbReference type="Proteomes" id="UP001156215"/>
    </source>
</evidence>
<keyword evidence="4" id="KW-1003">Cell membrane</keyword>
<keyword evidence="11" id="KW-1185">Reference proteome</keyword>
<keyword evidence="6 9" id="KW-0769">Symport</keyword>
<evidence type="ECO:0000256" key="1">
    <source>
        <dbReference type="ARBA" id="ARBA00004651"/>
    </source>
</evidence>
<dbReference type="GO" id="GO:0005886">
    <property type="term" value="C:plasma membrane"/>
    <property type="evidence" value="ECO:0007669"/>
    <property type="project" value="UniProtKB-SubCell"/>
</dbReference>
<evidence type="ECO:0000313" key="10">
    <source>
        <dbReference type="EMBL" id="WAW09847.1"/>
    </source>
</evidence>
<feature type="transmembrane region" description="Helical" evidence="9">
    <location>
        <begin position="181"/>
        <end position="202"/>
    </location>
</feature>
<evidence type="ECO:0000256" key="3">
    <source>
        <dbReference type="ARBA" id="ARBA00022448"/>
    </source>
</evidence>
<dbReference type="PROSITE" id="PS00873">
    <property type="entry name" value="NA_ALANINE_SYMP"/>
    <property type="match status" value="1"/>
</dbReference>
<dbReference type="NCBIfam" id="TIGR00835">
    <property type="entry name" value="agcS"/>
    <property type="match status" value="1"/>
</dbReference>
<sequence>MDQLIALVKDVNAIVWGPPMLLLLAGVGLYLAFGLKLAPQRHLVYAFSLMWAGRKKSGAAGDITPFNALMTAMAAHVGTGNIAGVATAVYYGGPGAIFWMWVIAVIGMGTMFCEATLAVHYREKDELGNTVGGPMYYIKNGLGEKWKWLAVLFAVFGMLAAAGIGTTVQSHSMSDALFDTFGINPLITGIIAAILSGAVLLGGIKRIGDVTGKLVPVMATTYVLSGIIILALNITEIPAALSLIVECAFSPTAATGGFAGATVWAAIKFGFARGVFSNEAGMGSSPIAHAVAQTDNAVSQGTLAMIGVFMDTLVICTMTGLVIIVTGAWKSGANGAAMTNLAFSSDLPGFGKYMVTLGMVLFAFSTLIGWSFYSEKCTQYLFGVKAITPFRVAWVLLIPIGTLPQVDLGSLWLVADMLNALMAIPNLIALVLLSPVIFRLSRDYWASLRKR</sequence>
<dbReference type="Proteomes" id="UP001156215">
    <property type="component" value="Chromosome"/>
</dbReference>
<keyword evidence="7 9" id="KW-1133">Transmembrane helix</keyword>
<evidence type="ECO:0000256" key="6">
    <source>
        <dbReference type="ARBA" id="ARBA00022847"/>
    </source>
</evidence>
<dbReference type="EMBL" id="CP098242">
    <property type="protein sequence ID" value="WAW09847.1"/>
    <property type="molecule type" value="Genomic_DNA"/>
</dbReference>
<dbReference type="FunFam" id="1.20.1740.10:FF:000004">
    <property type="entry name" value="Sodium:alanine symporter family protein"/>
    <property type="match status" value="1"/>
</dbReference>
<feature type="transmembrane region" description="Helical" evidence="9">
    <location>
        <begin position="420"/>
        <end position="441"/>
    </location>
</feature>
<dbReference type="AlphaFoldDB" id="A0A9E9LYI9"/>
<comment type="subcellular location">
    <subcellularLocation>
        <location evidence="9">Cell inner membrane</location>
        <topology evidence="9">Multi-pass membrane protein</topology>
    </subcellularLocation>
    <subcellularLocation>
        <location evidence="1">Cell membrane</location>
        <topology evidence="1">Multi-pass membrane protein</topology>
    </subcellularLocation>
</comment>
<feature type="transmembrane region" description="Helical" evidence="9">
    <location>
        <begin position="349"/>
        <end position="373"/>
    </location>
</feature>
<feature type="transmembrane region" description="Helical" evidence="9">
    <location>
        <begin position="214"/>
        <end position="234"/>
    </location>
</feature>
<feature type="transmembrane region" description="Helical" evidence="9">
    <location>
        <begin position="20"/>
        <end position="38"/>
    </location>
</feature>
<dbReference type="Gene3D" id="1.20.1740.10">
    <property type="entry name" value="Amino acid/polyamine transporter I"/>
    <property type="match status" value="1"/>
</dbReference>
<keyword evidence="3 9" id="KW-0813">Transport</keyword>
<feature type="transmembrane region" description="Helical" evidence="9">
    <location>
        <begin position="240"/>
        <end position="267"/>
    </location>
</feature>
<keyword evidence="8 9" id="KW-0472">Membrane</keyword>
<comment type="similarity">
    <text evidence="2 9">Belongs to the alanine or glycine:cation symporter (AGCS) (TC 2.A.25) family.</text>
</comment>
<keyword evidence="9" id="KW-0997">Cell inner membrane</keyword>
<gene>
    <name evidence="10" type="ORF">NB640_11595</name>
</gene>
<evidence type="ECO:0000256" key="4">
    <source>
        <dbReference type="ARBA" id="ARBA00022475"/>
    </source>
</evidence>
<evidence type="ECO:0000256" key="5">
    <source>
        <dbReference type="ARBA" id="ARBA00022692"/>
    </source>
</evidence>
<dbReference type="PRINTS" id="PR00175">
    <property type="entry name" value="NAALASMPORT"/>
</dbReference>
<dbReference type="PANTHER" id="PTHR30330:SF3">
    <property type="entry name" value="TRANSCRIPTIONAL REGULATOR, LRP FAMILY"/>
    <property type="match status" value="1"/>
</dbReference>
<proteinExistence type="inferred from homology"/>
<dbReference type="KEGG" id="ovb:NB640_11595"/>
<feature type="transmembrane region" description="Helical" evidence="9">
    <location>
        <begin position="380"/>
        <end position="400"/>
    </location>
</feature>
<feature type="transmembrane region" description="Helical" evidence="9">
    <location>
        <begin position="148"/>
        <end position="169"/>
    </location>
</feature>
<dbReference type="GO" id="GO:0005283">
    <property type="term" value="F:amino acid:sodium symporter activity"/>
    <property type="evidence" value="ECO:0007669"/>
    <property type="project" value="InterPro"/>
</dbReference>
<evidence type="ECO:0000256" key="2">
    <source>
        <dbReference type="ARBA" id="ARBA00009261"/>
    </source>
</evidence>
<dbReference type="InterPro" id="IPR001463">
    <property type="entry name" value="Na/Ala_symport"/>
</dbReference>
<evidence type="ECO:0000256" key="8">
    <source>
        <dbReference type="ARBA" id="ARBA00023136"/>
    </source>
</evidence>
<dbReference type="Pfam" id="PF01235">
    <property type="entry name" value="Na_Ala_symp"/>
    <property type="match status" value="1"/>
</dbReference>
<accession>A0A9E9LYI9</accession>
<evidence type="ECO:0000256" key="9">
    <source>
        <dbReference type="RuleBase" id="RU363064"/>
    </source>
</evidence>
<feature type="transmembrane region" description="Helical" evidence="9">
    <location>
        <begin position="98"/>
        <end position="119"/>
    </location>
</feature>
<dbReference type="PANTHER" id="PTHR30330">
    <property type="entry name" value="AGSS FAMILY TRANSPORTER, SODIUM-ALANINE"/>
    <property type="match status" value="1"/>
</dbReference>